<evidence type="ECO:0000313" key="16">
    <source>
        <dbReference type="Proteomes" id="UP001155241"/>
    </source>
</evidence>
<dbReference type="Proteomes" id="UP001155241">
    <property type="component" value="Unassembled WGS sequence"/>
</dbReference>
<protein>
    <recommendedName>
        <fullName evidence="14">Peptidase M50 domain-containing protein</fullName>
    </recommendedName>
</protein>
<feature type="transmembrane region" description="Helical" evidence="13">
    <location>
        <begin position="98"/>
        <end position="121"/>
    </location>
</feature>
<evidence type="ECO:0000256" key="7">
    <source>
        <dbReference type="ARBA" id="ARBA00022801"/>
    </source>
</evidence>
<dbReference type="GO" id="GO:0008237">
    <property type="term" value="F:metallopeptidase activity"/>
    <property type="evidence" value="ECO:0007669"/>
    <property type="project" value="UniProtKB-KW"/>
</dbReference>
<evidence type="ECO:0000256" key="5">
    <source>
        <dbReference type="ARBA" id="ARBA00022692"/>
    </source>
</evidence>
<dbReference type="GO" id="GO:0046872">
    <property type="term" value="F:metal ion binding"/>
    <property type="evidence" value="ECO:0007669"/>
    <property type="project" value="UniProtKB-KW"/>
</dbReference>
<keyword evidence="9 13" id="KW-1133">Transmembrane helix</keyword>
<evidence type="ECO:0000256" key="8">
    <source>
        <dbReference type="ARBA" id="ARBA00022833"/>
    </source>
</evidence>
<dbReference type="PANTHER" id="PTHR39188">
    <property type="entry name" value="MEMBRANE-ASSOCIATED ZINC METALLOPROTEASE M50B"/>
    <property type="match status" value="1"/>
</dbReference>
<keyword evidence="8" id="KW-0862">Zinc</keyword>
<dbReference type="GO" id="GO:0006508">
    <property type="term" value="P:proteolysis"/>
    <property type="evidence" value="ECO:0007669"/>
    <property type="project" value="UniProtKB-KW"/>
</dbReference>
<dbReference type="RefSeq" id="WP_252850902.1">
    <property type="nucleotide sequence ID" value="NZ_JAMXLR010000011.1"/>
</dbReference>
<evidence type="ECO:0000256" key="11">
    <source>
        <dbReference type="ARBA" id="ARBA00023136"/>
    </source>
</evidence>
<accession>A0A9X2F735</accession>
<evidence type="ECO:0000256" key="3">
    <source>
        <dbReference type="ARBA" id="ARBA00007931"/>
    </source>
</evidence>
<reference evidence="15" key="1">
    <citation type="submission" date="2022-06" db="EMBL/GenBank/DDBJ databases">
        <title>Aeoliella straminimaris, a novel planctomycete from sediments.</title>
        <authorList>
            <person name="Vitorino I.R."/>
            <person name="Lage O.M."/>
        </authorList>
    </citation>
    <scope>NUCLEOTIDE SEQUENCE</scope>
    <source>
        <strain evidence="15">ICT_H6.2</strain>
    </source>
</reference>
<name>A0A9X2F735_9BACT</name>
<keyword evidence="10" id="KW-0482">Metalloprotease</keyword>
<keyword evidence="7" id="KW-0378">Hydrolase</keyword>
<proteinExistence type="inferred from homology"/>
<evidence type="ECO:0000256" key="4">
    <source>
        <dbReference type="ARBA" id="ARBA00022670"/>
    </source>
</evidence>
<feature type="transmembrane region" description="Helical" evidence="13">
    <location>
        <begin position="221"/>
        <end position="238"/>
    </location>
</feature>
<gene>
    <name evidence="15" type="ORF">NG895_02675</name>
</gene>
<feature type="transmembrane region" description="Helical" evidence="13">
    <location>
        <begin position="16"/>
        <end position="36"/>
    </location>
</feature>
<feature type="coiled-coil region" evidence="12">
    <location>
        <begin position="276"/>
        <end position="303"/>
    </location>
</feature>
<dbReference type="GO" id="GO:0016020">
    <property type="term" value="C:membrane"/>
    <property type="evidence" value="ECO:0007669"/>
    <property type="project" value="UniProtKB-SubCell"/>
</dbReference>
<evidence type="ECO:0000256" key="9">
    <source>
        <dbReference type="ARBA" id="ARBA00022989"/>
    </source>
</evidence>
<feature type="transmembrane region" description="Helical" evidence="13">
    <location>
        <begin position="198"/>
        <end position="215"/>
    </location>
</feature>
<evidence type="ECO:0000259" key="14">
    <source>
        <dbReference type="Pfam" id="PF02163"/>
    </source>
</evidence>
<feature type="domain" description="Peptidase M50" evidence="14">
    <location>
        <begin position="48"/>
        <end position="190"/>
    </location>
</feature>
<dbReference type="PANTHER" id="PTHR39188:SF3">
    <property type="entry name" value="STAGE IV SPORULATION PROTEIN FB"/>
    <property type="match status" value="1"/>
</dbReference>
<evidence type="ECO:0000256" key="13">
    <source>
        <dbReference type="SAM" id="Phobius"/>
    </source>
</evidence>
<dbReference type="EMBL" id="JAMXLR010000011">
    <property type="protein sequence ID" value="MCO6042802.1"/>
    <property type="molecule type" value="Genomic_DNA"/>
</dbReference>
<comment type="similarity">
    <text evidence="3">Belongs to the peptidase M50B family.</text>
</comment>
<evidence type="ECO:0000256" key="1">
    <source>
        <dbReference type="ARBA" id="ARBA00001947"/>
    </source>
</evidence>
<evidence type="ECO:0000256" key="2">
    <source>
        <dbReference type="ARBA" id="ARBA00004141"/>
    </source>
</evidence>
<keyword evidence="12" id="KW-0175">Coiled coil</keyword>
<keyword evidence="11 13" id="KW-0472">Membrane</keyword>
<evidence type="ECO:0000313" key="15">
    <source>
        <dbReference type="EMBL" id="MCO6042802.1"/>
    </source>
</evidence>
<comment type="caution">
    <text evidence="15">The sequence shown here is derived from an EMBL/GenBank/DDBJ whole genome shotgun (WGS) entry which is preliminary data.</text>
</comment>
<comment type="cofactor">
    <cofactor evidence="1">
        <name>Zn(2+)</name>
        <dbReference type="ChEBI" id="CHEBI:29105"/>
    </cofactor>
</comment>
<evidence type="ECO:0000256" key="12">
    <source>
        <dbReference type="SAM" id="Coils"/>
    </source>
</evidence>
<feature type="transmembrane region" description="Helical" evidence="13">
    <location>
        <begin position="43"/>
        <end position="62"/>
    </location>
</feature>
<dbReference type="Pfam" id="PF02163">
    <property type="entry name" value="Peptidase_M50"/>
    <property type="match status" value="1"/>
</dbReference>
<keyword evidence="4" id="KW-0645">Protease</keyword>
<evidence type="ECO:0000256" key="6">
    <source>
        <dbReference type="ARBA" id="ARBA00022723"/>
    </source>
</evidence>
<dbReference type="InterPro" id="IPR008915">
    <property type="entry name" value="Peptidase_M50"/>
</dbReference>
<sequence length="347" mass="38625">MLRQNGFSWSVGLGRWYGTAVEVHLLLLLGLAGALALTAGKPVIGLVMIVVWLASVTLHQLAHVLVAMRLGGEVSNVVVGPAGGSYEVDLADEPEPQVLVALAGPAVHLMLVVAAVCPLVFHGADEVLSLLHPISALDQFTLNAPLGLTTVKVVLWLNWILFLVNLLPAYPFDVAIVLRSLLWPMVGRRTALLATGRLAQATAVGFLFCGLYLASIVQVESYVWVIPIFASLYLAVAAQRDWYLLAELDGEVLDDEWLGLDDDLGEDIWRDDSSHMVLVEQHYDQLRERYERKRKAQEDYEDARVDDILARLHLEGFEHLSQDDQAFLRRASRRYRDRRRQGHPPSE</sequence>
<dbReference type="AlphaFoldDB" id="A0A9X2F735"/>
<organism evidence="15 16">
    <name type="scientific">Aeoliella straminimaris</name>
    <dbReference type="NCBI Taxonomy" id="2954799"/>
    <lineage>
        <taxon>Bacteria</taxon>
        <taxon>Pseudomonadati</taxon>
        <taxon>Planctomycetota</taxon>
        <taxon>Planctomycetia</taxon>
        <taxon>Pirellulales</taxon>
        <taxon>Lacipirellulaceae</taxon>
        <taxon>Aeoliella</taxon>
    </lineage>
</organism>
<keyword evidence="5 13" id="KW-0812">Transmembrane</keyword>
<keyword evidence="16" id="KW-1185">Reference proteome</keyword>
<keyword evidence="6" id="KW-0479">Metal-binding</keyword>
<evidence type="ECO:0000256" key="10">
    <source>
        <dbReference type="ARBA" id="ARBA00023049"/>
    </source>
</evidence>
<comment type="subcellular location">
    <subcellularLocation>
        <location evidence="2">Membrane</location>
        <topology evidence="2">Multi-pass membrane protein</topology>
    </subcellularLocation>
</comment>